<comment type="similarity">
    <text evidence="2 13">Belongs to the FAH family.</text>
</comment>
<evidence type="ECO:0000256" key="7">
    <source>
        <dbReference type="ARBA" id="ARBA00022842"/>
    </source>
</evidence>
<comment type="pathway">
    <text evidence="1 13">Amino-acid degradation; L-phenylalanine degradation; acetoacetate and fumarate from L-phenylalanine: step 6/6.</text>
</comment>
<evidence type="ECO:0000256" key="12">
    <source>
        <dbReference type="PIRSR" id="PIRSR605959-3"/>
    </source>
</evidence>
<reference evidence="16 17" key="1">
    <citation type="submission" date="2019-04" db="EMBL/GenBank/DDBJ databases">
        <title>Friends and foes A comparative genomics study of 23 Aspergillus species from section Flavi.</title>
        <authorList>
            <consortium name="DOE Joint Genome Institute"/>
            <person name="Kjaerbolling I."/>
            <person name="Vesth T."/>
            <person name="Frisvad J.C."/>
            <person name="Nybo J.L."/>
            <person name="Theobald S."/>
            <person name="Kildgaard S."/>
            <person name="Isbrandt T."/>
            <person name="Kuo A."/>
            <person name="Sato A."/>
            <person name="Lyhne E.K."/>
            <person name="Kogle M.E."/>
            <person name="Wiebenga A."/>
            <person name="Kun R.S."/>
            <person name="Lubbers R.J."/>
            <person name="Makela M.R."/>
            <person name="Barry K."/>
            <person name="Chovatia M."/>
            <person name="Clum A."/>
            <person name="Daum C."/>
            <person name="Haridas S."/>
            <person name="He G."/>
            <person name="LaButti K."/>
            <person name="Lipzen A."/>
            <person name="Mondo S."/>
            <person name="Riley R."/>
            <person name="Salamov A."/>
            <person name="Simmons B.A."/>
            <person name="Magnuson J.K."/>
            <person name="Henrissat B."/>
            <person name="Mortensen U.H."/>
            <person name="Larsen T.O."/>
            <person name="Devries R.P."/>
            <person name="Grigoriev I.V."/>
            <person name="Machida M."/>
            <person name="Baker S.E."/>
            <person name="Andersen M.R."/>
        </authorList>
    </citation>
    <scope>NUCLEOTIDE SEQUENCE [LARGE SCALE GENOMIC DNA]</scope>
    <source>
        <strain evidence="16 17">CBS 151.66</strain>
    </source>
</reference>
<keyword evidence="7 12" id="KW-0460">Magnesium</keyword>
<organism evidence="16 17">
    <name type="scientific">Aspergillus leporis</name>
    <dbReference type="NCBI Taxonomy" id="41062"/>
    <lineage>
        <taxon>Eukaryota</taxon>
        <taxon>Fungi</taxon>
        <taxon>Dikarya</taxon>
        <taxon>Ascomycota</taxon>
        <taxon>Pezizomycotina</taxon>
        <taxon>Eurotiomycetes</taxon>
        <taxon>Eurotiomycetidae</taxon>
        <taxon>Eurotiales</taxon>
        <taxon>Aspergillaceae</taxon>
        <taxon>Aspergillus</taxon>
        <taxon>Aspergillus subgen. Circumdati</taxon>
    </lineage>
</organism>
<dbReference type="AlphaFoldDB" id="A0A5N5X313"/>
<evidence type="ECO:0000313" key="16">
    <source>
        <dbReference type="EMBL" id="KAB8075193.1"/>
    </source>
</evidence>
<feature type="binding site" evidence="11">
    <location>
        <position position="241"/>
    </location>
    <ligand>
        <name>substrate</name>
    </ligand>
</feature>
<comment type="cofactor">
    <cofactor evidence="13">
        <name>Mg(2+)</name>
        <dbReference type="ChEBI" id="CHEBI:18420"/>
    </cofactor>
    <cofactor evidence="13">
        <name>Ca(2+)</name>
        <dbReference type="ChEBI" id="CHEBI:29108"/>
    </cofactor>
</comment>
<dbReference type="SUPFAM" id="SSF56529">
    <property type="entry name" value="FAH"/>
    <property type="match status" value="1"/>
</dbReference>
<protein>
    <recommendedName>
        <fullName evidence="3 13">Fumarylacetoacetase</fullName>
        <ecNumber evidence="3 13">3.7.1.2</ecNumber>
    </recommendedName>
    <alternativeName>
        <fullName evidence="13">Fumarylacetoacetate hydrolase</fullName>
    </alternativeName>
</protein>
<dbReference type="OrthoDB" id="9971669at2759"/>
<dbReference type="InterPro" id="IPR036462">
    <property type="entry name" value="Fumarylacetoacetase_N_sf"/>
</dbReference>
<dbReference type="UniPathway" id="UPA00139">
    <property type="reaction ID" value="UER00341"/>
</dbReference>
<feature type="binding site" evidence="12">
    <location>
        <position position="135"/>
    </location>
    <ligand>
        <name>Ca(2+)</name>
        <dbReference type="ChEBI" id="CHEBI:29108"/>
    </ligand>
</feature>
<evidence type="ECO:0000256" key="9">
    <source>
        <dbReference type="ARBA" id="ARBA00023232"/>
    </source>
</evidence>
<dbReference type="Proteomes" id="UP000326565">
    <property type="component" value="Unassembled WGS sequence"/>
</dbReference>
<keyword evidence="6 12" id="KW-0106">Calcium</keyword>
<feature type="binding site" evidence="12">
    <location>
        <position position="200"/>
    </location>
    <ligand>
        <name>Ca(2+)</name>
        <dbReference type="ChEBI" id="CHEBI:29108"/>
    </ligand>
</feature>
<keyword evidence="8 13" id="KW-0828">Tyrosine catabolism</keyword>
<keyword evidence="4 12" id="KW-0479">Metal-binding</keyword>
<feature type="binding site" evidence="12">
    <location>
        <position position="258"/>
    </location>
    <ligand>
        <name>Mg(2+)</name>
        <dbReference type="ChEBI" id="CHEBI:18420"/>
    </ligand>
</feature>
<dbReference type="Pfam" id="PF01557">
    <property type="entry name" value="FAA_hydrolase"/>
    <property type="match status" value="1"/>
</dbReference>
<feature type="binding site" evidence="12">
    <location>
        <position position="254"/>
    </location>
    <ligand>
        <name>Mg(2+)</name>
        <dbReference type="ChEBI" id="CHEBI:18420"/>
    </ligand>
</feature>
<evidence type="ECO:0000256" key="13">
    <source>
        <dbReference type="RuleBase" id="RU366008"/>
    </source>
</evidence>
<evidence type="ECO:0000313" key="17">
    <source>
        <dbReference type="Proteomes" id="UP000326565"/>
    </source>
</evidence>
<feature type="binding site" evidence="12">
    <location>
        <position position="234"/>
    </location>
    <ligand>
        <name>Mg(2+)</name>
        <dbReference type="ChEBI" id="CHEBI:18420"/>
    </ligand>
</feature>
<evidence type="ECO:0000259" key="15">
    <source>
        <dbReference type="Pfam" id="PF09298"/>
    </source>
</evidence>
<dbReference type="InterPro" id="IPR005959">
    <property type="entry name" value="Fumarylacetoacetase"/>
</dbReference>
<evidence type="ECO:0000256" key="1">
    <source>
        <dbReference type="ARBA" id="ARBA00004782"/>
    </source>
</evidence>
<feature type="binding site" evidence="11">
    <location>
        <position position="356"/>
    </location>
    <ligand>
        <name>substrate</name>
    </ligand>
</feature>
<sequence length="476" mass="51458">MTVTSGFIPHPLPIAVDTPFPISNIPFGIFSTPQDPTPRPGAAIGDYVINLFRLANRGVLAIDHTDDAEGVLREPTLNRFAALPREVRSKIRKDLQELIKDAKSPLYSETEQSKLLVARAEVAMHLPFSVGGFADYTCSLEHVTNVGRVAGFGDIPPSFLNQPLAYNGRASSVVASGTYIQRPYGITSDGLYPSKKLDYEVELGMFVSTEISFGELVPASRARDYIFGFVLLNDWSARDIQFAEMVPLGPFNGKSCGTSISTWVVTMDALEEAGAIIPVKADAGTRGKATSNPFLKCAEDISIEVSTFIARGVDSQPTPISKSNLKHTFWSPFQMLAHHTSAGCGLAPGDLIGTGTLSSSAEQATEDFKETEAKIGRLGCLHELTMGGKTPLNLANNLRLTWLEDNDEITLEGWAGDGQSRIGFGQVSAKVVPAAKKRQLWNVNRNCSSPFGFWSQANSAPLVTCTPFEIALELTL</sequence>
<evidence type="ECO:0000259" key="14">
    <source>
        <dbReference type="Pfam" id="PF01557"/>
    </source>
</evidence>
<dbReference type="InterPro" id="IPR011234">
    <property type="entry name" value="Fumarylacetoacetase-like_C"/>
</dbReference>
<evidence type="ECO:0000256" key="10">
    <source>
        <dbReference type="PIRSR" id="PIRSR605959-1"/>
    </source>
</evidence>
<comment type="catalytic activity">
    <reaction evidence="13">
        <text>4-fumarylacetoacetate + H2O = acetoacetate + fumarate + H(+)</text>
        <dbReference type="Rhea" id="RHEA:10244"/>
        <dbReference type="ChEBI" id="CHEBI:13705"/>
        <dbReference type="ChEBI" id="CHEBI:15377"/>
        <dbReference type="ChEBI" id="CHEBI:15378"/>
        <dbReference type="ChEBI" id="CHEBI:18034"/>
        <dbReference type="ChEBI" id="CHEBI:29806"/>
        <dbReference type="EC" id="3.7.1.2"/>
    </reaction>
</comment>
<proteinExistence type="inferred from homology"/>
<dbReference type="GO" id="GO:0004334">
    <property type="term" value="F:fumarylacetoacetase activity"/>
    <property type="evidence" value="ECO:0007669"/>
    <property type="project" value="UniProtKB-UniRule"/>
</dbReference>
<dbReference type="EMBL" id="ML732198">
    <property type="protein sequence ID" value="KAB8075193.1"/>
    <property type="molecule type" value="Genomic_DNA"/>
</dbReference>
<dbReference type="PANTHER" id="PTHR43069">
    <property type="entry name" value="FUMARYLACETOACETASE"/>
    <property type="match status" value="1"/>
</dbReference>
<evidence type="ECO:0000256" key="11">
    <source>
        <dbReference type="PIRSR" id="PIRSR605959-2"/>
    </source>
</evidence>
<evidence type="ECO:0000256" key="2">
    <source>
        <dbReference type="ARBA" id="ARBA00010211"/>
    </source>
</evidence>
<evidence type="ECO:0000256" key="5">
    <source>
        <dbReference type="ARBA" id="ARBA00022801"/>
    </source>
</evidence>
<dbReference type="EC" id="3.7.1.2" evidence="3 13"/>
<dbReference type="Gene3D" id="2.30.30.230">
    <property type="entry name" value="Fumarylacetoacetase, N-terminal domain"/>
    <property type="match status" value="1"/>
</dbReference>
<dbReference type="SUPFAM" id="SSF63433">
    <property type="entry name" value="Fumarylacetoacetate hydrolase, FAH, N-terminal domain"/>
    <property type="match status" value="1"/>
</dbReference>
<keyword evidence="9 13" id="KW-0585">Phenylalanine catabolism</keyword>
<dbReference type="PANTHER" id="PTHR43069:SF5">
    <property type="entry name" value="FUMARYLACETOACETASE"/>
    <property type="match status" value="1"/>
</dbReference>
<feature type="domain" description="Fumarylacetoacetase-like C-terminal" evidence="14">
    <location>
        <begin position="133"/>
        <end position="382"/>
    </location>
</feature>
<dbReference type="Pfam" id="PF09298">
    <property type="entry name" value="FAA_hydrolase_N"/>
    <property type="match status" value="1"/>
</dbReference>
<feature type="active site" description="Proton acceptor" evidence="10">
    <location>
        <position position="142"/>
    </location>
</feature>
<evidence type="ECO:0000256" key="6">
    <source>
        <dbReference type="ARBA" id="ARBA00022837"/>
    </source>
</evidence>
<dbReference type="InterPro" id="IPR015377">
    <property type="entry name" value="Fumarylacetoacetase_N"/>
</dbReference>
<feature type="binding site" evidence="12">
    <location>
        <position position="234"/>
    </location>
    <ligand>
        <name>Ca(2+)</name>
        <dbReference type="ChEBI" id="CHEBI:29108"/>
    </ligand>
</feature>
<dbReference type="Gene3D" id="3.90.850.10">
    <property type="entry name" value="Fumarylacetoacetase-like, C-terminal domain"/>
    <property type="match status" value="1"/>
</dbReference>
<dbReference type="GO" id="GO:1902000">
    <property type="term" value="P:homogentisate catabolic process"/>
    <property type="evidence" value="ECO:0007669"/>
    <property type="project" value="TreeGrafter"/>
</dbReference>
<keyword evidence="17" id="KW-1185">Reference proteome</keyword>
<name>A0A5N5X313_9EURO</name>
<dbReference type="GO" id="GO:0046872">
    <property type="term" value="F:metal ion binding"/>
    <property type="evidence" value="ECO:0007669"/>
    <property type="project" value="UniProtKB-UniRule"/>
</dbReference>
<dbReference type="GO" id="GO:0006572">
    <property type="term" value="P:L-tyrosine catabolic process"/>
    <property type="evidence" value="ECO:0007669"/>
    <property type="project" value="UniProtKB-UniRule"/>
</dbReference>
<feature type="binding site" evidence="12">
    <location>
        <position position="202"/>
    </location>
    <ligand>
        <name>Ca(2+)</name>
        <dbReference type="ChEBI" id="CHEBI:29108"/>
    </ligand>
</feature>
<feature type="domain" description="Fumarylacetoacetase N-terminal" evidence="15">
    <location>
        <begin position="24"/>
        <end position="127"/>
    </location>
</feature>
<gene>
    <name evidence="16" type="ORF">BDV29DRAFT_190413</name>
</gene>
<evidence type="ECO:0000256" key="8">
    <source>
        <dbReference type="ARBA" id="ARBA00022878"/>
    </source>
</evidence>
<accession>A0A5N5X313</accession>
<dbReference type="InterPro" id="IPR036663">
    <property type="entry name" value="Fumarylacetoacetase_C_sf"/>
</dbReference>
<evidence type="ECO:0000256" key="3">
    <source>
        <dbReference type="ARBA" id="ARBA00012094"/>
    </source>
</evidence>
<evidence type="ECO:0000256" key="4">
    <source>
        <dbReference type="ARBA" id="ARBA00022723"/>
    </source>
</evidence>
<keyword evidence="5 13" id="KW-0378">Hydrolase</keyword>
<dbReference type="GO" id="GO:0006559">
    <property type="term" value="P:L-phenylalanine catabolic process"/>
    <property type="evidence" value="ECO:0007669"/>
    <property type="project" value="UniProtKB-UniRule"/>
</dbReference>